<evidence type="ECO:0000313" key="2">
    <source>
        <dbReference type="Proteomes" id="UP000199306"/>
    </source>
</evidence>
<dbReference type="InterPro" id="IPR047880">
    <property type="entry name" value="MafI-like"/>
</dbReference>
<dbReference type="NCBIfam" id="NF033691">
    <property type="entry name" value="immunity_MafI"/>
    <property type="match status" value="1"/>
</dbReference>
<accession>A0A1I5Z4E4</accession>
<reference evidence="1 2" key="1">
    <citation type="submission" date="2016-10" db="EMBL/GenBank/DDBJ databases">
        <authorList>
            <person name="de Groot N.N."/>
        </authorList>
    </citation>
    <scope>NUCLEOTIDE SEQUENCE [LARGE SCALE GENOMIC DNA]</scope>
    <source>
        <strain evidence="2">E92,LMG 26720,CCM 7988</strain>
    </source>
</reference>
<name>A0A1I5Z4E4_9BACT</name>
<evidence type="ECO:0000313" key="1">
    <source>
        <dbReference type="EMBL" id="SFQ51366.1"/>
    </source>
</evidence>
<evidence type="ECO:0008006" key="3">
    <source>
        <dbReference type="Google" id="ProtNLM"/>
    </source>
</evidence>
<dbReference type="STRING" id="1079859.SAMN04515674_1303"/>
<dbReference type="EMBL" id="FOXH01000030">
    <property type="protein sequence ID" value="SFQ51366.1"/>
    <property type="molecule type" value="Genomic_DNA"/>
</dbReference>
<keyword evidence="2" id="KW-1185">Reference proteome</keyword>
<protein>
    <recommendedName>
        <fullName evidence="3">MafI family immunity protein</fullName>
    </recommendedName>
</protein>
<dbReference type="RefSeq" id="WP_092019874.1">
    <property type="nucleotide sequence ID" value="NZ_FOXH01000030.1"/>
</dbReference>
<proteinExistence type="predicted"/>
<dbReference type="AlphaFoldDB" id="A0A1I5Z4E4"/>
<sequence>MKTLVNALLRLIEIAKILGLDDRDLENAKEFLMHNEFGLCFDTIITQMYEYDIEIDNDFYESISKIGERMNLKQESYSFMKELIRDESNVPKPVKDELARIIAGLIE</sequence>
<organism evidence="1 2">
    <name type="scientific">Pseudarcicella hirudinis</name>
    <dbReference type="NCBI Taxonomy" id="1079859"/>
    <lineage>
        <taxon>Bacteria</taxon>
        <taxon>Pseudomonadati</taxon>
        <taxon>Bacteroidota</taxon>
        <taxon>Cytophagia</taxon>
        <taxon>Cytophagales</taxon>
        <taxon>Flectobacillaceae</taxon>
        <taxon>Pseudarcicella</taxon>
    </lineage>
</organism>
<dbReference type="Proteomes" id="UP000199306">
    <property type="component" value="Unassembled WGS sequence"/>
</dbReference>
<gene>
    <name evidence="1" type="ORF">SAMN04515674_1303</name>
</gene>
<dbReference type="OrthoDB" id="886877at2"/>